<dbReference type="GO" id="GO:0009427">
    <property type="term" value="C:bacterial-type flagellum basal body, distal rod, L ring"/>
    <property type="evidence" value="ECO:0007669"/>
    <property type="project" value="InterPro"/>
</dbReference>
<reference evidence="12" key="1">
    <citation type="journal article" date="2014" name="Int. J. Syst. Evol. Microbiol.">
        <title>Complete genome sequence of Corynebacterium casei LMG S-19264T (=DSM 44701T), isolated from a smear-ripened cheese.</title>
        <authorList>
            <consortium name="US DOE Joint Genome Institute (JGI-PGF)"/>
            <person name="Walter F."/>
            <person name="Albersmeier A."/>
            <person name="Kalinowski J."/>
            <person name="Ruckert C."/>
        </authorList>
    </citation>
    <scope>NUCLEOTIDE SEQUENCE</scope>
    <source>
        <strain evidence="12">JCM 13306</strain>
    </source>
</reference>
<name>A0A919FBZ3_9XANT</name>
<evidence type="ECO:0000256" key="5">
    <source>
        <dbReference type="ARBA" id="ARBA00011439"/>
    </source>
</evidence>
<organism evidence="12 13">
    <name type="scientific">Xanthomonas boreopolis</name>
    <dbReference type="NCBI Taxonomy" id="86183"/>
    <lineage>
        <taxon>Bacteria</taxon>
        <taxon>Pseudomonadati</taxon>
        <taxon>Pseudomonadota</taxon>
        <taxon>Gammaproteobacteria</taxon>
        <taxon>Lysobacterales</taxon>
        <taxon>Lysobacteraceae</taxon>
        <taxon>Xanthomonas</taxon>
    </lineage>
</organism>
<feature type="region of interest" description="Disordered" evidence="11">
    <location>
        <begin position="141"/>
        <end position="166"/>
    </location>
</feature>
<evidence type="ECO:0000256" key="1">
    <source>
        <dbReference type="ARBA" id="ARBA00002591"/>
    </source>
</evidence>
<dbReference type="GO" id="GO:0003774">
    <property type="term" value="F:cytoskeletal motor activity"/>
    <property type="evidence" value="ECO:0007669"/>
    <property type="project" value="InterPro"/>
</dbReference>
<keyword evidence="9" id="KW-0975">Bacterial flagellum</keyword>
<evidence type="ECO:0000256" key="2">
    <source>
        <dbReference type="ARBA" id="ARBA00004117"/>
    </source>
</evidence>
<keyword evidence="7" id="KW-0472">Membrane</keyword>
<keyword evidence="10" id="KW-0449">Lipoprotein</keyword>
<evidence type="ECO:0000313" key="13">
    <source>
        <dbReference type="Proteomes" id="UP000623958"/>
    </source>
</evidence>
<dbReference type="Proteomes" id="UP000623958">
    <property type="component" value="Unassembled WGS sequence"/>
</dbReference>
<evidence type="ECO:0000256" key="7">
    <source>
        <dbReference type="ARBA" id="ARBA00023136"/>
    </source>
</evidence>
<comment type="subunit">
    <text evidence="5">The basal body constitutes a major portion of the flagellar organelle and consists of four rings (L,P,S, and M) mounted on a central rod.</text>
</comment>
<comment type="similarity">
    <text evidence="4">Belongs to the FlgH family.</text>
</comment>
<keyword evidence="13" id="KW-1185">Reference proteome</keyword>
<protein>
    <recommendedName>
        <fullName evidence="14">Lipoprotein</fullName>
    </recommendedName>
</protein>
<sequence>MKIPALPLVLLPVLSCSGCYPLYMKSMQLRQSIGDYRERRKEARPMTQTAVEYAPGPVVSNASPAGREGVVGRWLHVRFEDAARDGAPGNPLAGWLRRGDGGMAVTVIRQLYDGRWLVRGQKALSGAGGYVQLEGVVDPRDIDGDGKVPSPRVAEPRLRLSGGRGTTETQDLAELARFFQGGG</sequence>
<keyword evidence="8" id="KW-0564">Palmitate</keyword>
<gene>
    <name evidence="12" type="ORF">GCM10009090_35600</name>
</gene>
<accession>A0A919FBZ3</accession>
<comment type="subcellular location">
    <subcellularLocation>
        <location evidence="2">Bacterial flagellum basal body</location>
    </subcellularLocation>
    <subcellularLocation>
        <location evidence="3">Membrane</location>
        <topology evidence="3">Lipid-anchor</topology>
    </subcellularLocation>
</comment>
<evidence type="ECO:0000256" key="10">
    <source>
        <dbReference type="ARBA" id="ARBA00023288"/>
    </source>
</evidence>
<evidence type="ECO:0000313" key="12">
    <source>
        <dbReference type="EMBL" id="GHH60311.1"/>
    </source>
</evidence>
<keyword evidence="6" id="KW-0732">Signal</keyword>
<evidence type="ECO:0000256" key="8">
    <source>
        <dbReference type="ARBA" id="ARBA00023139"/>
    </source>
</evidence>
<evidence type="ECO:0000256" key="4">
    <source>
        <dbReference type="ARBA" id="ARBA00006929"/>
    </source>
</evidence>
<evidence type="ECO:0000256" key="3">
    <source>
        <dbReference type="ARBA" id="ARBA00004635"/>
    </source>
</evidence>
<reference evidence="12" key="2">
    <citation type="submission" date="2020-09" db="EMBL/GenBank/DDBJ databases">
        <authorList>
            <person name="Sun Q."/>
            <person name="Ohkuma M."/>
        </authorList>
    </citation>
    <scope>NUCLEOTIDE SEQUENCE</scope>
    <source>
        <strain evidence="12">JCM 13306</strain>
    </source>
</reference>
<evidence type="ECO:0000256" key="6">
    <source>
        <dbReference type="ARBA" id="ARBA00022729"/>
    </source>
</evidence>
<dbReference type="AlphaFoldDB" id="A0A919FBZ3"/>
<comment type="caution">
    <text evidence="12">The sequence shown here is derived from an EMBL/GenBank/DDBJ whole genome shotgun (WGS) entry which is preliminary data.</text>
</comment>
<proteinExistence type="inferred from homology"/>
<comment type="function">
    <text evidence="1">Assembles around the rod to form the L-ring and probably protects the motor/basal body from shearing forces during rotation.</text>
</comment>
<dbReference type="InterPro" id="IPR000527">
    <property type="entry name" value="Flag_Lring"/>
</dbReference>
<dbReference type="GO" id="GO:0071973">
    <property type="term" value="P:bacterial-type flagellum-dependent cell motility"/>
    <property type="evidence" value="ECO:0007669"/>
    <property type="project" value="InterPro"/>
</dbReference>
<evidence type="ECO:0000256" key="11">
    <source>
        <dbReference type="SAM" id="MobiDB-lite"/>
    </source>
</evidence>
<dbReference type="GO" id="GO:0016020">
    <property type="term" value="C:membrane"/>
    <property type="evidence" value="ECO:0007669"/>
    <property type="project" value="UniProtKB-SubCell"/>
</dbReference>
<dbReference type="Pfam" id="PF02107">
    <property type="entry name" value="FlgH"/>
    <property type="match status" value="1"/>
</dbReference>
<evidence type="ECO:0008006" key="14">
    <source>
        <dbReference type="Google" id="ProtNLM"/>
    </source>
</evidence>
<evidence type="ECO:0000256" key="9">
    <source>
        <dbReference type="ARBA" id="ARBA00023143"/>
    </source>
</evidence>
<dbReference type="EMBL" id="BNBA01000044">
    <property type="protein sequence ID" value="GHH60311.1"/>
    <property type="molecule type" value="Genomic_DNA"/>
</dbReference>